<dbReference type="RefSeq" id="WP_111251288.1">
    <property type="nucleotide sequence ID" value="NZ_QKWH01000008.1"/>
</dbReference>
<evidence type="ECO:0008006" key="3">
    <source>
        <dbReference type="Google" id="ProtNLM"/>
    </source>
</evidence>
<proteinExistence type="predicted"/>
<dbReference type="Proteomes" id="UP000248783">
    <property type="component" value="Unassembled WGS sequence"/>
</dbReference>
<organism evidence="1 2">
    <name type="scientific">Xylanimonas oleitrophica</name>
    <dbReference type="NCBI Taxonomy" id="2607479"/>
    <lineage>
        <taxon>Bacteria</taxon>
        <taxon>Bacillati</taxon>
        <taxon>Actinomycetota</taxon>
        <taxon>Actinomycetes</taxon>
        <taxon>Micrococcales</taxon>
        <taxon>Promicromonosporaceae</taxon>
        <taxon>Xylanimonas</taxon>
    </lineage>
</organism>
<dbReference type="EMBL" id="QKWH01000008">
    <property type="protein sequence ID" value="PZR52613.1"/>
    <property type="molecule type" value="Genomic_DNA"/>
</dbReference>
<sequence length="155" mass="15081">MPDAVPPVILRSLLLGLAGGSRSTLALLGPTAAGVVRPPGSPRVAAAARTAAAAGIAGELVGDKLPVTPSRVARGGTLVRAVAGGVGAAQLERSVPAVLAGVLGATAMTWAGYGWRRLSASRGLPDWPAAIVEDAVALTLAGVATGVVPSRLAAA</sequence>
<comment type="caution">
    <text evidence="1">The sequence shown here is derived from an EMBL/GenBank/DDBJ whole genome shotgun (WGS) entry which is preliminary data.</text>
</comment>
<gene>
    <name evidence="1" type="ORF">DNL40_10875</name>
</gene>
<accession>A0A2W5WPJ6</accession>
<keyword evidence="2" id="KW-1185">Reference proteome</keyword>
<reference evidence="1 2" key="1">
    <citation type="submission" date="2018-06" db="EMBL/GenBank/DDBJ databases">
        <title>Whole genome sequencing of a novel hydrocarbon degrading bacterial strain, PW21 isolated from oil contaminated produced water sample.</title>
        <authorList>
            <person name="Nagkirti P."/>
            <person name="Shaikh A."/>
            <person name="Gowdaman V."/>
            <person name="Engineer A.E."/>
            <person name="Dagar S."/>
            <person name="Dhakephalkar P.K."/>
        </authorList>
    </citation>
    <scope>NUCLEOTIDE SEQUENCE [LARGE SCALE GENOMIC DNA]</scope>
    <source>
        <strain evidence="1 2">PW21</strain>
    </source>
</reference>
<dbReference type="AlphaFoldDB" id="A0A2W5WPJ6"/>
<evidence type="ECO:0000313" key="1">
    <source>
        <dbReference type="EMBL" id="PZR52613.1"/>
    </source>
</evidence>
<name>A0A2W5WPJ6_9MICO</name>
<evidence type="ECO:0000313" key="2">
    <source>
        <dbReference type="Proteomes" id="UP000248783"/>
    </source>
</evidence>
<protein>
    <recommendedName>
        <fullName evidence="3">DUF4126 domain-containing protein</fullName>
    </recommendedName>
</protein>